<evidence type="ECO:0000313" key="2">
    <source>
        <dbReference type="Proteomes" id="UP001162881"/>
    </source>
</evidence>
<comment type="caution">
    <text evidence="1">The sequence shown here is derived from an EMBL/GenBank/DDBJ whole genome shotgun (WGS) entry which is preliminary data.</text>
</comment>
<accession>A0ABT0BG95</accession>
<gene>
    <name evidence="1" type="ORF">MTR62_15480</name>
</gene>
<evidence type="ECO:0000313" key="1">
    <source>
        <dbReference type="EMBL" id="MCJ2184086.1"/>
    </source>
</evidence>
<protein>
    <recommendedName>
        <fullName evidence="3">Gluconate 2-dehydrogenase subunit 3 family protein</fullName>
    </recommendedName>
</protein>
<keyword evidence="2" id="KW-1185">Reference proteome</keyword>
<evidence type="ECO:0008006" key="3">
    <source>
        <dbReference type="Google" id="ProtNLM"/>
    </source>
</evidence>
<name>A0ABT0BG95_9SPHN</name>
<dbReference type="RefSeq" id="WP_244022560.1">
    <property type="nucleotide sequence ID" value="NZ_JALHLF010000076.1"/>
</dbReference>
<reference evidence="1" key="1">
    <citation type="submission" date="2022-03" db="EMBL/GenBank/DDBJ databases">
        <title>Identification of a novel bacterium isolated from mangrove sediments.</title>
        <authorList>
            <person name="Pan X."/>
        </authorList>
    </citation>
    <scope>NUCLEOTIDE SEQUENCE</scope>
    <source>
        <strain evidence="1">B1949</strain>
    </source>
</reference>
<sequence length="159" mass="17830">MPECDFTDPFDLDIELRDAALDEANSPTRRMIANACLGMEMFDAFYATRELRELVDLVLAEDPRGKPRLATVLSTTCDDFQRCLYFCLAGRGAKQMADDLAWLQAMLDNRLLAGYYRGLNGIRLVTEPAPYVAPKPDGPLVSPDAGFELGPSWRVEQRH</sequence>
<organism evidence="1 2">
    <name type="scientific">Novosphingobium organovorum</name>
    <dbReference type="NCBI Taxonomy" id="2930092"/>
    <lineage>
        <taxon>Bacteria</taxon>
        <taxon>Pseudomonadati</taxon>
        <taxon>Pseudomonadota</taxon>
        <taxon>Alphaproteobacteria</taxon>
        <taxon>Sphingomonadales</taxon>
        <taxon>Sphingomonadaceae</taxon>
        <taxon>Novosphingobium</taxon>
    </lineage>
</organism>
<dbReference type="Proteomes" id="UP001162881">
    <property type="component" value="Unassembled WGS sequence"/>
</dbReference>
<dbReference type="EMBL" id="JALHLF010000076">
    <property type="protein sequence ID" value="MCJ2184086.1"/>
    <property type="molecule type" value="Genomic_DNA"/>
</dbReference>
<proteinExistence type="predicted"/>